<accession>A0ABV5QDI3</accession>
<sequence length="71" mass="7642">MLTGRYGDRLDAWLADADNDDLPHLQSFIQGIHRDHAAALAGSTLSHSSATGQALVTTAIGPRCPVAFRRR</sequence>
<reference evidence="1 2" key="1">
    <citation type="submission" date="2024-09" db="EMBL/GenBank/DDBJ databases">
        <authorList>
            <person name="Sun Q."/>
            <person name="Mori K."/>
        </authorList>
    </citation>
    <scope>NUCLEOTIDE SEQUENCE [LARGE SCALE GENOMIC DNA]</scope>
    <source>
        <strain evidence="1 2">JCM 3323</strain>
    </source>
</reference>
<proteinExistence type="predicted"/>
<dbReference type="Proteomes" id="UP001589646">
    <property type="component" value="Unassembled WGS sequence"/>
</dbReference>
<evidence type="ECO:0000313" key="1">
    <source>
        <dbReference type="EMBL" id="MFB9533560.1"/>
    </source>
</evidence>
<keyword evidence="2" id="KW-1185">Reference proteome</keyword>
<name>A0ABV5QDI3_9ACTN</name>
<organism evidence="1 2">
    <name type="scientific">Nonomuraea roseola</name>
    <dbReference type="NCBI Taxonomy" id="46179"/>
    <lineage>
        <taxon>Bacteria</taxon>
        <taxon>Bacillati</taxon>
        <taxon>Actinomycetota</taxon>
        <taxon>Actinomycetes</taxon>
        <taxon>Streptosporangiales</taxon>
        <taxon>Streptosporangiaceae</taxon>
        <taxon>Nonomuraea</taxon>
    </lineage>
</organism>
<comment type="caution">
    <text evidence="1">The sequence shown here is derived from an EMBL/GenBank/DDBJ whole genome shotgun (WGS) entry which is preliminary data.</text>
</comment>
<evidence type="ECO:0000313" key="2">
    <source>
        <dbReference type="Proteomes" id="UP001589646"/>
    </source>
</evidence>
<gene>
    <name evidence="1" type="ORF">ACFFRN_43795</name>
</gene>
<protein>
    <submittedName>
        <fullName evidence="1">Uncharacterized protein</fullName>
    </submittedName>
</protein>
<dbReference type="EMBL" id="JBHMCE010000019">
    <property type="protein sequence ID" value="MFB9533560.1"/>
    <property type="molecule type" value="Genomic_DNA"/>
</dbReference>
<dbReference type="RefSeq" id="WP_346118145.1">
    <property type="nucleotide sequence ID" value="NZ_BAAAXC010000005.1"/>
</dbReference>